<evidence type="ECO:0000256" key="1">
    <source>
        <dbReference type="ARBA" id="ARBA00004651"/>
    </source>
</evidence>
<dbReference type="SUPFAM" id="SSF103473">
    <property type="entry name" value="MFS general substrate transporter"/>
    <property type="match status" value="1"/>
</dbReference>
<comment type="caution">
    <text evidence="7">The sequence shown here is derived from an EMBL/GenBank/DDBJ whole genome shotgun (WGS) entry which is preliminary data.</text>
</comment>
<organism evidence="7 8">
    <name type="scientific">Fodinicola feengrottensis</name>
    <dbReference type="NCBI Taxonomy" id="435914"/>
    <lineage>
        <taxon>Bacteria</taxon>
        <taxon>Bacillati</taxon>
        <taxon>Actinomycetota</taxon>
        <taxon>Actinomycetes</taxon>
        <taxon>Mycobacteriales</taxon>
        <taxon>Fodinicola</taxon>
    </lineage>
</organism>
<dbReference type="Pfam" id="PF07690">
    <property type="entry name" value="MFS_1"/>
    <property type="match status" value="1"/>
</dbReference>
<feature type="transmembrane region" description="Helical" evidence="6">
    <location>
        <begin position="284"/>
        <end position="301"/>
    </location>
</feature>
<feature type="transmembrane region" description="Helical" evidence="6">
    <location>
        <begin position="253"/>
        <end position="272"/>
    </location>
</feature>
<feature type="transmembrane region" description="Helical" evidence="6">
    <location>
        <begin position="176"/>
        <end position="194"/>
    </location>
</feature>
<dbReference type="Gene3D" id="1.20.1250.20">
    <property type="entry name" value="MFS general substrate transporter like domains"/>
    <property type="match status" value="2"/>
</dbReference>
<reference evidence="7 8" key="1">
    <citation type="journal article" date="2019" name="Int. J. Syst. Evol. Microbiol.">
        <title>The Global Catalogue of Microorganisms (GCM) 10K type strain sequencing project: providing services to taxonomists for standard genome sequencing and annotation.</title>
        <authorList>
            <consortium name="The Broad Institute Genomics Platform"/>
            <consortium name="The Broad Institute Genome Sequencing Center for Infectious Disease"/>
            <person name="Wu L."/>
            <person name="Ma J."/>
        </authorList>
    </citation>
    <scope>NUCLEOTIDE SEQUENCE [LARGE SCALE GENOMIC DNA]</scope>
    <source>
        <strain evidence="7 8">JCM 14718</strain>
    </source>
</reference>
<evidence type="ECO:0000256" key="5">
    <source>
        <dbReference type="ARBA" id="ARBA00023136"/>
    </source>
</evidence>
<evidence type="ECO:0000256" key="3">
    <source>
        <dbReference type="ARBA" id="ARBA00022692"/>
    </source>
</evidence>
<evidence type="ECO:0000256" key="2">
    <source>
        <dbReference type="ARBA" id="ARBA00022475"/>
    </source>
</evidence>
<evidence type="ECO:0000256" key="6">
    <source>
        <dbReference type="SAM" id="Phobius"/>
    </source>
</evidence>
<dbReference type="RefSeq" id="WP_344312762.1">
    <property type="nucleotide sequence ID" value="NZ_BAAANY010000020.1"/>
</dbReference>
<comment type="subcellular location">
    <subcellularLocation>
        <location evidence="1">Cell membrane</location>
        <topology evidence="1">Multi-pass membrane protein</topology>
    </subcellularLocation>
</comment>
<dbReference type="InterPro" id="IPR036259">
    <property type="entry name" value="MFS_trans_sf"/>
</dbReference>
<accession>A0ABN2HTY6</accession>
<protein>
    <submittedName>
        <fullName evidence="7">MFS transporter</fullName>
    </submittedName>
</protein>
<dbReference type="CDD" id="cd06173">
    <property type="entry name" value="MFS_MefA_like"/>
    <property type="match status" value="1"/>
</dbReference>
<dbReference type="Proteomes" id="UP001500618">
    <property type="component" value="Unassembled WGS sequence"/>
</dbReference>
<evidence type="ECO:0000313" key="8">
    <source>
        <dbReference type="Proteomes" id="UP001500618"/>
    </source>
</evidence>
<proteinExistence type="predicted"/>
<dbReference type="EMBL" id="BAAANY010000020">
    <property type="protein sequence ID" value="GAA1693501.1"/>
    <property type="molecule type" value="Genomic_DNA"/>
</dbReference>
<evidence type="ECO:0000313" key="7">
    <source>
        <dbReference type="EMBL" id="GAA1693501.1"/>
    </source>
</evidence>
<dbReference type="InterPro" id="IPR011701">
    <property type="entry name" value="MFS"/>
</dbReference>
<feature type="transmembrane region" description="Helical" evidence="6">
    <location>
        <begin position="51"/>
        <end position="72"/>
    </location>
</feature>
<dbReference type="PANTHER" id="PTHR23513:SF11">
    <property type="entry name" value="STAPHYLOFERRIN A TRANSPORTER"/>
    <property type="match status" value="1"/>
</dbReference>
<keyword evidence="5 6" id="KW-0472">Membrane</keyword>
<feature type="transmembrane region" description="Helical" evidence="6">
    <location>
        <begin position="374"/>
        <end position="393"/>
    </location>
</feature>
<name>A0ABN2HTY6_9ACTN</name>
<feature type="transmembrane region" description="Helical" evidence="6">
    <location>
        <begin position="153"/>
        <end position="170"/>
    </location>
</feature>
<feature type="transmembrane region" description="Helical" evidence="6">
    <location>
        <begin position="349"/>
        <end position="368"/>
    </location>
</feature>
<keyword evidence="8" id="KW-1185">Reference proteome</keyword>
<dbReference type="PANTHER" id="PTHR23513">
    <property type="entry name" value="INTEGRAL MEMBRANE EFFLUX PROTEIN-RELATED"/>
    <property type="match status" value="1"/>
</dbReference>
<keyword evidence="4 6" id="KW-1133">Transmembrane helix</keyword>
<evidence type="ECO:0000256" key="4">
    <source>
        <dbReference type="ARBA" id="ARBA00022989"/>
    </source>
</evidence>
<keyword evidence="3 6" id="KW-0812">Transmembrane</keyword>
<feature type="transmembrane region" description="Helical" evidence="6">
    <location>
        <begin position="307"/>
        <end position="329"/>
    </location>
</feature>
<keyword evidence="2" id="KW-1003">Cell membrane</keyword>
<feature type="transmembrane region" description="Helical" evidence="6">
    <location>
        <begin position="222"/>
        <end position="241"/>
    </location>
</feature>
<gene>
    <name evidence="7" type="ORF">GCM10009765_48460</name>
</gene>
<sequence length="402" mass="42076">MTTVLTRPRMRDVLGNREFRALWLAESQSTAGDQLAKVALMVLVYSRTGSALWAAGVFALTFLPALAGGLGLSQIADRFPRRTVLVVSSCGQAVCVGLMAVPGMPLVVLCVLVVLTQFLLAPANAAQNALAREVIEGDETYVRSQDLRQISNNTIQLVGLAGGGLLIAAIGTSPALAIDAATCVLAALTVWFLLSPRPSPGGQFTSWFASSGWVFKQPRMRVMFILSWLVGLAVIAEGLAAPLADELHAGRAAVGWLLAADPLGFILGAYVLSRFFHAQTRLRMVGILCTASLTTLVLFFIRPSLPVALILLVVAGATGAYHISVISAVSTWTPPEFRGGTNGVFRTGLRVSQGLGIAAGGAVAQLIGSSAITIAALAFAGLFISVPATLAWARLKPTIEAT</sequence>